<proteinExistence type="predicted"/>
<protein>
    <recommendedName>
        <fullName evidence="4">Phage portal protein</fullName>
    </recommendedName>
</protein>
<dbReference type="RefSeq" id="WP_119530394.1">
    <property type="nucleotide sequence ID" value="NZ_JBHSSP010000039.1"/>
</dbReference>
<dbReference type="Proteomes" id="UP000265916">
    <property type="component" value="Unassembled WGS sequence"/>
</dbReference>
<organism evidence="2 3">
    <name type="scientific">Psittacicella hinzii</name>
    <dbReference type="NCBI Taxonomy" id="2028575"/>
    <lineage>
        <taxon>Bacteria</taxon>
        <taxon>Pseudomonadati</taxon>
        <taxon>Pseudomonadota</taxon>
        <taxon>Gammaproteobacteria</taxon>
        <taxon>Pasteurellales</taxon>
        <taxon>Psittacicellaceae</taxon>
        <taxon>Psittacicella</taxon>
    </lineage>
</organism>
<dbReference type="Pfam" id="PF05136">
    <property type="entry name" value="Phage_portal_2"/>
    <property type="match status" value="1"/>
</dbReference>
<evidence type="ECO:0000313" key="3">
    <source>
        <dbReference type="Proteomes" id="UP000265916"/>
    </source>
</evidence>
<dbReference type="InterPro" id="IPR006429">
    <property type="entry name" value="Phage_lambda_portal"/>
</dbReference>
<evidence type="ECO:0000313" key="2">
    <source>
        <dbReference type="EMBL" id="RIY39489.1"/>
    </source>
</evidence>
<keyword evidence="3" id="KW-1185">Reference proteome</keyword>
<feature type="region of interest" description="Disordered" evidence="1">
    <location>
        <begin position="488"/>
        <end position="512"/>
    </location>
</feature>
<comment type="caution">
    <text evidence="2">The sequence shown here is derived from an EMBL/GenBank/DDBJ whole genome shotgun (WGS) entry which is preliminary data.</text>
</comment>
<name>A0A3A1YQG3_9GAMM</name>
<feature type="compositionally biased region" description="Acidic residues" evidence="1">
    <location>
        <begin position="496"/>
        <end position="512"/>
    </location>
</feature>
<reference evidence="2 3" key="1">
    <citation type="submission" date="2017-08" db="EMBL/GenBank/DDBJ databases">
        <title>Reclassification of Bisgaard taxon 37 and 44.</title>
        <authorList>
            <person name="Christensen H."/>
        </authorList>
    </citation>
    <scope>NUCLEOTIDE SEQUENCE [LARGE SCALE GENOMIC DNA]</scope>
    <source>
        <strain evidence="2 3">111</strain>
    </source>
</reference>
<dbReference type="AlphaFoldDB" id="A0A3A1YQG3"/>
<dbReference type="OrthoDB" id="622132at2"/>
<dbReference type="EMBL" id="NRJG01000031">
    <property type="protein sequence ID" value="RIY39489.1"/>
    <property type="molecule type" value="Genomic_DNA"/>
</dbReference>
<gene>
    <name evidence="2" type="ORF">CKF58_02170</name>
</gene>
<sequence length="512" mass="58367">MGFFDFFKPKVKEVKQSKGKQVTDTSQVTARLLNYARGYGRYVLNLHKAIQRTDYYSPSFDYQDINVTLSQEGLALMQISRDLAANNPIARSILHQFRGMLVGKNGYGVQPIPLKDYQTVDKELGVLLDYEFAKFCEQPVLNNRNLNFTAFLNYVVECWLRDGDCFIQIIRDFRKKEMKLKLWTADRLPYNSIAIGSKAPIELDDYGTPLYFNFVVDTDIFHNAHTIRVPAQDIIQLAERREPNQLRGVPVYASVVPALAQLENYRYNELMNSSIGAQILGELSQRDAITSDEDAEIAMHTLGEAISYFKVPTGYEYKVYSGQNRTNPNYDAFYKAQIRTIASGVGLDAESISNHFESSYSAARQSMIYASARTADKMNLLVNANKLLYKAFVDFFFLIHPELNKEDYLDPYNVTITTPQMKSINPVDDANATVTLIKNGIITRQQAANEQGFDVYENLNYIASERDYMLDNGLEDLFSVQYDMNKIPSEAANSNESDDQEQIEVDDEQSTR</sequence>
<dbReference type="GO" id="GO:0019068">
    <property type="term" value="P:virion assembly"/>
    <property type="evidence" value="ECO:0007669"/>
    <property type="project" value="InterPro"/>
</dbReference>
<evidence type="ECO:0000256" key="1">
    <source>
        <dbReference type="SAM" id="MobiDB-lite"/>
    </source>
</evidence>
<dbReference type="GO" id="GO:0005198">
    <property type="term" value="F:structural molecule activity"/>
    <property type="evidence" value="ECO:0007669"/>
    <property type="project" value="InterPro"/>
</dbReference>
<accession>A0A3A1YQG3</accession>
<evidence type="ECO:0008006" key="4">
    <source>
        <dbReference type="Google" id="ProtNLM"/>
    </source>
</evidence>